<feature type="signal peptide" evidence="2">
    <location>
        <begin position="1"/>
        <end position="31"/>
    </location>
</feature>
<proteinExistence type="predicted"/>
<evidence type="ECO:0000256" key="2">
    <source>
        <dbReference type="SAM" id="SignalP"/>
    </source>
</evidence>
<name>A0ABT8B8F2_9NEIS</name>
<sequence length="1097" mass="110989">MMHRVQLRPASLLKSALRLVLLALFPALAFAAATVTGVSATTGRYGLSQNLSITVTFNEAVNVVGAPELALNATGSPVAICATASNSVTMACTYTIAAGQTAATLDYTATTALTLPLGSTITTVSDSNAASLTLATPGAAGSLATSNVVIDTTAPTLPAANIAVNNSVRPNTITLTFSEDMTNNAALTTASNYTVSNNSSSVTYSIASAARTSATVVTLTLATANPANTATYITNADITGHIKVTLASGLTDLAGNALAATTVTEAGATATTDSTAPTLPAAGIRAINSSQPHSVVLTFSEPLAATAAVTDTSKYTLTNNASSITYTLASASQASAGVVTLTLATADPASTASYLTNSDITGHLKVALASGFTDLAGNTLAATTITEAAASPAPSTDTTPPTLSSTLALVDATHVRLSFNEKLTKTQAETASNYTLTGTGAISAITGAPSAAVLASNGLDVTLTVPSLAAMATGNTLTVAANTNLRDLAGNTMLSSANAVFTATNSPSSLVFDAVTNALLNSKVESNAVTIIGLSLSATVSVISGSDATLQCAIAPAATGTFPAFSTCAPGTPLSVSNGDQIKVQLTSATTANTAVSGGIRIGGVDANFSVTTAPLAPVPSGITVASLPNLAVAFATPDPAITLSANGVAIIPSSVTGQIAVKPSVPANSGLLVKNGGTAQFLFGGISVSVKPVNSDVLLVTKSFTIDTIPSNPLFEIATGEATVSYSGIPAAVASVQLGLGSTAKQLLLTSTSNSALNVTIRKNQDGTALLAVSSGRMTTRLASGASTVATTDAASTVYKNEVATMNVLGQFTNLRIGSISGTQTGIVGDAMALSLPANTTSRGKVPYLGQPSERADPNKNLMVALFDFIGSRTTMSQNIQGGFGQLPLILDNAPLHVMPYGDVLVDPSRPDGITLADDGHFEVSRNGVYVKVSRTISNLSQFSQAIQTAYNGTVVLTEDASLEVNNGGRTVLMKPNLVTTPNGSTSVGLDQSPDGVLIFRTPGADQLLFPHFFNLSQLAVTFKDLDPAMTLIDNLNGTVTAKLAGISYLLIPSYEVLSPIGGIPPEHRNDPWWNGPDGLIYFKYPTGGAQGFRIQ</sequence>
<keyword evidence="1 2" id="KW-0732">Signal</keyword>
<accession>A0ABT8B8F2</accession>
<comment type="caution">
    <text evidence="3">The sequence shown here is derived from an EMBL/GenBank/DDBJ whole genome shotgun (WGS) entry which is preliminary data.</text>
</comment>
<keyword evidence="4" id="KW-1185">Reference proteome</keyword>
<evidence type="ECO:0000313" key="3">
    <source>
        <dbReference type="EMBL" id="MDN3578080.1"/>
    </source>
</evidence>
<reference evidence="3" key="1">
    <citation type="journal article" date="2014" name="Int. J. Syst. Evol. Microbiol.">
        <title>Complete genome of a new Firmicutes species belonging to the dominant human colonic microbiota ('Ruminococcus bicirculans') reveals two chromosomes and a selective capacity to utilize plant glucans.</title>
        <authorList>
            <consortium name="NISC Comparative Sequencing Program"/>
            <person name="Wegmann U."/>
            <person name="Louis P."/>
            <person name="Goesmann A."/>
            <person name="Henrissat B."/>
            <person name="Duncan S.H."/>
            <person name="Flint H.J."/>
        </authorList>
    </citation>
    <scope>NUCLEOTIDE SEQUENCE</scope>
    <source>
        <strain evidence="3">CECT 7703</strain>
    </source>
</reference>
<dbReference type="RefSeq" id="WP_290333470.1">
    <property type="nucleotide sequence ID" value="NZ_JAUFPU010000018.1"/>
</dbReference>
<feature type="chain" id="PRO_5045330506" evidence="2">
    <location>
        <begin position="32"/>
        <end position="1097"/>
    </location>
</feature>
<gene>
    <name evidence="3" type="ORF">QWZ03_15030</name>
</gene>
<dbReference type="InterPro" id="IPR014755">
    <property type="entry name" value="Cu-Rt/internalin_Ig-like"/>
</dbReference>
<dbReference type="Proteomes" id="UP001180081">
    <property type="component" value="Unassembled WGS sequence"/>
</dbReference>
<reference evidence="3" key="2">
    <citation type="submission" date="2023-06" db="EMBL/GenBank/DDBJ databases">
        <authorList>
            <person name="Lucena T."/>
            <person name="Sun Q."/>
        </authorList>
    </citation>
    <scope>NUCLEOTIDE SEQUENCE</scope>
    <source>
        <strain evidence="3">CECT 7703</strain>
    </source>
</reference>
<dbReference type="Gene3D" id="2.60.40.1220">
    <property type="match status" value="3"/>
</dbReference>
<evidence type="ECO:0000313" key="4">
    <source>
        <dbReference type="Proteomes" id="UP001180081"/>
    </source>
</evidence>
<evidence type="ECO:0000256" key="1">
    <source>
        <dbReference type="ARBA" id="ARBA00022729"/>
    </source>
</evidence>
<organism evidence="3 4">
    <name type="scientific">Chitinimonas viridis</name>
    <dbReference type="NCBI Taxonomy" id="664880"/>
    <lineage>
        <taxon>Bacteria</taxon>
        <taxon>Pseudomonadati</taxon>
        <taxon>Pseudomonadota</taxon>
        <taxon>Betaproteobacteria</taxon>
        <taxon>Neisseriales</taxon>
        <taxon>Chitinibacteraceae</taxon>
        <taxon>Chitinimonas</taxon>
    </lineage>
</organism>
<dbReference type="EMBL" id="JAUFPU010000018">
    <property type="protein sequence ID" value="MDN3578080.1"/>
    <property type="molecule type" value="Genomic_DNA"/>
</dbReference>
<protein>
    <submittedName>
        <fullName evidence="3">Ig-like domain-containing protein</fullName>
    </submittedName>
</protein>